<accession>A0A285X684</accession>
<dbReference type="InterPro" id="IPR019861">
    <property type="entry name" value="PorP/SprF_Bacteroidetes"/>
</dbReference>
<dbReference type="RefSeq" id="WP_245859027.1">
    <property type="nucleotide sequence ID" value="NZ_OCMF01000003.1"/>
</dbReference>
<dbReference type="AlphaFoldDB" id="A0A285X684"/>
<dbReference type="NCBIfam" id="TIGR03519">
    <property type="entry name" value="T9SS_PorP_fam"/>
    <property type="match status" value="1"/>
</dbReference>
<keyword evidence="2" id="KW-1185">Reference proteome</keyword>
<protein>
    <submittedName>
        <fullName evidence="1">Type IX secretion system membrane protein, PorP/SprF family</fullName>
    </submittedName>
</protein>
<evidence type="ECO:0000313" key="1">
    <source>
        <dbReference type="EMBL" id="SOC80832.1"/>
    </source>
</evidence>
<dbReference type="EMBL" id="OCMF01000003">
    <property type="protein sequence ID" value="SOC80832.1"/>
    <property type="molecule type" value="Genomic_DNA"/>
</dbReference>
<sequence length="341" mass="38564">MKKITRMCLAGFLFLNLHFSENLMSQEIIPTYSDYLTDNLYLLHPSMAGAATINKIRLTARQQWFDVDNAPGLQTLSIHGRATEKVGVGGIVFNDHNGNFSKRGVYGSFAYHLNFAVRDTYLNLLSFGISGGLIQHHLDQTGFSGYDPLLGEDDLTDYYGNVDLGMSYYYNNFFTHLTIKNILEGQRELFISDAGAGNQRTIFFSTGYVIEPGHSPWSLEPSLLVQYRDFSGEKALDLNFKAYYRGLEEGGIFGGLSYRRGFEGADFVNERGNNTREALQYVTPFAGVQFKNFLLAYTYSEQFNEVVLSNGGFHQITLGYNFGSNRERHNCGCHNINHLWH</sequence>
<name>A0A285X684_9FLAO</name>
<dbReference type="Proteomes" id="UP000219193">
    <property type="component" value="Unassembled WGS sequence"/>
</dbReference>
<evidence type="ECO:0000313" key="2">
    <source>
        <dbReference type="Proteomes" id="UP000219193"/>
    </source>
</evidence>
<gene>
    <name evidence="1" type="ORF">SAMN06296241_2391</name>
</gene>
<proteinExistence type="predicted"/>
<organism evidence="1 2">
    <name type="scientific">Salinimicrobium sediminis</name>
    <dbReference type="NCBI Taxonomy" id="1343891"/>
    <lineage>
        <taxon>Bacteria</taxon>
        <taxon>Pseudomonadati</taxon>
        <taxon>Bacteroidota</taxon>
        <taxon>Flavobacteriia</taxon>
        <taxon>Flavobacteriales</taxon>
        <taxon>Flavobacteriaceae</taxon>
        <taxon>Salinimicrobium</taxon>
    </lineage>
</organism>
<reference evidence="2" key="1">
    <citation type="submission" date="2017-09" db="EMBL/GenBank/DDBJ databases">
        <authorList>
            <person name="Varghese N."/>
            <person name="Submissions S."/>
        </authorList>
    </citation>
    <scope>NUCLEOTIDE SEQUENCE [LARGE SCALE GENOMIC DNA]</scope>
    <source>
        <strain evidence="2">CGMCC 1.12641</strain>
    </source>
</reference>
<dbReference type="Pfam" id="PF11751">
    <property type="entry name" value="PorP_SprF"/>
    <property type="match status" value="1"/>
</dbReference>